<reference evidence="2 3" key="1">
    <citation type="submission" date="2014-05" db="EMBL/GenBank/DDBJ databases">
        <title>Draft Genome Sequence of Kitasatospora cheerisanensis KCTC 2395.</title>
        <authorList>
            <person name="Nam D.H."/>
        </authorList>
    </citation>
    <scope>NUCLEOTIDE SEQUENCE [LARGE SCALE GENOMIC DNA]</scope>
    <source>
        <strain evidence="2 3">KCTC 2395</strain>
    </source>
</reference>
<evidence type="ECO:0000313" key="3">
    <source>
        <dbReference type="Proteomes" id="UP000027178"/>
    </source>
</evidence>
<dbReference type="HOGENOM" id="CLU_1400279_0_0_11"/>
<gene>
    <name evidence="2" type="ORF">KCH_10430</name>
</gene>
<evidence type="ECO:0000313" key="2">
    <source>
        <dbReference type="EMBL" id="KDN86958.1"/>
    </source>
</evidence>
<dbReference type="AlphaFoldDB" id="A0A066YZI6"/>
<dbReference type="Proteomes" id="UP000027178">
    <property type="component" value="Unassembled WGS sequence"/>
</dbReference>
<dbReference type="RefSeq" id="WP_035859359.1">
    <property type="nucleotide sequence ID" value="NZ_KK853997.1"/>
</dbReference>
<sequence>MSRTFARIAAAAAGLALALTAASATTASAAPAAGNAVIHESNAFFQQAAQAGIVAVPLPTATAGYDPSTGLSASFPVTDGSGSIAEFWGSVQFGGGLLFVDARTGSAVAFHQLAFSSETYQVTGVPDGTTTPVALFAPAGETVVTRTGATQNLSAASLALDPAGAQFLDGKLRTSFFAAGQSVGSFRVSYTPAS</sequence>
<proteinExistence type="predicted"/>
<comment type="caution">
    <text evidence="2">The sequence shown here is derived from an EMBL/GenBank/DDBJ whole genome shotgun (WGS) entry which is preliminary data.</text>
</comment>
<dbReference type="EMBL" id="JNBY01000050">
    <property type="protein sequence ID" value="KDN86958.1"/>
    <property type="molecule type" value="Genomic_DNA"/>
</dbReference>
<keyword evidence="1" id="KW-0732">Signal</keyword>
<feature type="signal peptide" evidence="1">
    <location>
        <begin position="1"/>
        <end position="29"/>
    </location>
</feature>
<dbReference type="PATRIC" id="fig|1348663.4.peg.993"/>
<name>A0A066YZI6_9ACTN</name>
<keyword evidence="3" id="KW-1185">Reference proteome</keyword>
<accession>A0A066YZI6</accession>
<dbReference type="eggNOG" id="ENOG5033YZT">
    <property type="taxonomic scope" value="Bacteria"/>
</dbReference>
<evidence type="ECO:0000256" key="1">
    <source>
        <dbReference type="SAM" id="SignalP"/>
    </source>
</evidence>
<organism evidence="2 3">
    <name type="scientific">Kitasatospora cheerisanensis KCTC 2395</name>
    <dbReference type="NCBI Taxonomy" id="1348663"/>
    <lineage>
        <taxon>Bacteria</taxon>
        <taxon>Bacillati</taxon>
        <taxon>Actinomycetota</taxon>
        <taxon>Actinomycetes</taxon>
        <taxon>Kitasatosporales</taxon>
        <taxon>Streptomycetaceae</taxon>
        <taxon>Kitasatospora</taxon>
    </lineage>
</organism>
<dbReference type="OrthoDB" id="3869328at2"/>
<evidence type="ECO:0008006" key="4">
    <source>
        <dbReference type="Google" id="ProtNLM"/>
    </source>
</evidence>
<feature type="chain" id="PRO_5001631938" description="Htaa domain-containing protein" evidence="1">
    <location>
        <begin position="30"/>
        <end position="194"/>
    </location>
</feature>
<protein>
    <recommendedName>
        <fullName evidence="4">Htaa domain-containing protein</fullName>
    </recommendedName>
</protein>